<dbReference type="EMBL" id="KZ679260">
    <property type="protein sequence ID" value="PTB42521.1"/>
    <property type="molecule type" value="Genomic_DNA"/>
</dbReference>
<dbReference type="OrthoDB" id="4891219at2759"/>
<gene>
    <name evidence="1" type="ORF">M441DRAFT_68043</name>
</gene>
<evidence type="ECO:0000313" key="2">
    <source>
        <dbReference type="Proteomes" id="UP000240493"/>
    </source>
</evidence>
<proteinExistence type="predicted"/>
<organism evidence="1 2">
    <name type="scientific">Trichoderma asperellum (strain ATCC 204424 / CBS 433.97 / NBRC 101777)</name>
    <dbReference type="NCBI Taxonomy" id="1042311"/>
    <lineage>
        <taxon>Eukaryota</taxon>
        <taxon>Fungi</taxon>
        <taxon>Dikarya</taxon>
        <taxon>Ascomycota</taxon>
        <taxon>Pezizomycotina</taxon>
        <taxon>Sordariomycetes</taxon>
        <taxon>Hypocreomycetidae</taxon>
        <taxon>Hypocreales</taxon>
        <taxon>Hypocreaceae</taxon>
        <taxon>Trichoderma</taxon>
    </lineage>
</organism>
<protein>
    <submittedName>
        <fullName evidence="1">Uncharacterized protein</fullName>
    </submittedName>
</protein>
<evidence type="ECO:0000313" key="1">
    <source>
        <dbReference type="EMBL" id="PTB42521.1"/>
    </source>
</evidence>
<name>A0A2T3ZCJ1_TRIA4</name>
<accession>A0A2T3ZCJ1</accession>
<dbReference type="AlphaFoldDB" id="A0A2T3ZCJ1"/>
<keyword evidence="2" id="KW-1185">Reference proteome</keyword>
<sequence>MLNIVERTAIDPYLYLSKPELGFPKLYRCLPQEEGAVDYIGCSVVNSQWQKLLNGDGNLVVNGGQCKSITQACCQTTICAPKEVDVILTVTEMDRLFFKFSEKCLSRTKGALYVTTGWDNVIMTSRPPRCIQKVLLPT</sequence>
<dbReference type="Proteomes" id="UP000240493">
    <property type="component" value="Unassembled WGS sequence"/>
</dbReference>
<reference evidence="1 2" key="1">
    <citation type="submission" date="2016-07" db="EMBL/GenBank/DDBJ databases">
        <title>Multiple horizontal gene transfer events from other fungi enriched the ability of initially mycotrophic Trichoderma (Ascomycota) to feed on dead plant biomass.</title>
        <authorList>
            <consortium name="DOE Joint Genome Institute"/>
            <person name="Aerts A."/>
            <person name="Atanasova L."/>
            <person name="Chenthamara K."/>
            <person name="Zhang J."/>
            <person name="Grujic M."/>
            <person name="Henrissat B."/>
            <person name="Kuo A."/>
            <person name="Salamov A."/>
            <person name="Lipzen A."/>
            <person name="Labutti K."/>
            <person name="Barry K."/>
            <person name="Miao Y."/>
            <person name="Rahimi M.J."/>
            <person name="Shen Q."/>
            <person name="Grigoriev I.V."/>
            <person name="Kubicek C.P."/>
            <person name="Druzhinina I.S."/>
        </authorList>
    </citation>
    <scope>NUCLEOTIDE SEQUENCE [LARGE SCALE GENOMIC DNA]</scope>
    <source>
        <strain evidence="1 2">CBS 433.97</strain>
    </source>
</reference>